<dbReference type="Proteomes" id="UP000190080">
    <property type="component" value="Unassembled WGS sequence"/>
</dbReference>
<protein>
    <submittedName>
        <fullName evidence="3">Acetyltransferase (GNAT) family protein</fullName>
    </submittedName>
</protein>
<dbReference type="PROSITE" id="PS51729">
    <property type="entry name" value="GNAT_YJDJ"/>
    <property type="match status" value="1"/>
</dbReference>
<feature type="domain" description="N-acetyltransferase" evidence="2">
    <location>
        <begin position="2"/>
        <end position="90"/>
    </location>
</feature>
<dbReference type="EMBL" id="MZGV01000062">
    <property type="protein sequence ID" value="OPJ58176.1"/>
    <property type="molecule type" value="Genomic_DNA"/>
</dbReference>
<reference evidence="3 4" key="1">
    <citation type="submission" date="2017-03" db="EMBL/GenBank/DDBJ databases">
        <title>Genome sequence of Clostridium oryzae DSM 28571.</title>
        <authorList>
            <person name="Poehlein A."/>
            <person name="Daniel R."/>
        </authorList>
    </citation>
    <scope>NUCLEOTIDE SEQUENCE [LARGE SCALE GENOMIC DNA]</scope>
    <source>
        <strain evidence="3 4">DSM 28571</strain>
    </source>
</reference>
<gene>
    <name evidence="3" type="ORF">CLORY_37400</name>
</gene>
<evidence type="ECO:0000313" key="4">
    <source>
        <dbReference type="Proteomes" id="UP000190080"/>
    </source>
</evidence>
<dbReference type="InterPro" id="IPR016181">
    <property type="entry name" value="Acyl_CoA_acyltransferase"/>
</dbReference>
<dbReference type="Pfam" id="PF14542">
    <property type="entry name" value="Acetyltransf_CG"/>
    <property type="match status" value="1"/>
</dbReference>
<dbReference type="RefSeq" id="WP_079427316.1">
    <property type="nucleotide sequence ID" value="NZ_MZGV01000062.1"/>
</dbReference>
<dbReference type="InterPro" id="IPR031165">
    <property type="entry name" value="GNAT_YJDJ"/>
</dbReference>
<dbReference type="STRING" id="1450648.CLORY_37400"/>
<dbReference type="CDD" id="cd04301">
    <property type="entry name" value="NAT_SF"/>
    <property type="match status" value="1"/>
</dbReference>
<feature type="domain" description="N-acetyltransferase" evidence="1">
    <location>
        <begin position="1"/>
        <end position="92"/>
    </location>
</feature>
<sequence>MDIEKGKNEFYITDNEGRSVAEITYVNQDKNTIVIDHTYVAPKLRGRGIAACLVKKVVDFAREENKKIIPACWFAKNEFIDKPEYSDVLFKS</sequence>
<proteinExistence type="predicted"/>
<comment type="caution">
    <text evidence="3">The sequence shown here is derived from an EMBL/GenBank/DDBJ whole genome shotgun (WGS) entry which is preliminary data.</text>
</comment>
<dbReference type="OrthoDB" id="9793389at2"/>
<name>A0A1V4IE05_9CLOT</name>
<dbReference type="InterPro" id="IPR045057">
    <property type="entry name" value="Gcn5-rel_NAT"/>
</dbReference>
<organism evidence="3 4">
    <name type="scientific">Clostridium oryzae</name>
    <dbReference type="NCBI Taxonomy" id="1450648"/>
    <lineage>
        <taxon>Bacteria</taxon>
        <taxon>Bacillati</taxon>
        <taxon>Bacillota</taxon>
        <taxon>Clostridia</taxon>
        <taxon>Eubacteriales</taxon>
        <taxon>Clostridiaceae</taxon>
        <taxon>Clostridium</taxon>
    </lineage>
</organism>
<evidence type="ECO:0000313" key="3">
    <source>
        <dbReference type="EMBL" id="OPJ58176.1"/>
    </source>
</evidence>
<dbReference type="PANTHER" id="PTHR31435">
    <property type="entry name" value="PROTEIN NATD1"/>
    <property type="match status" value="1"/>
</dbReference>
<dbReference type="SUPFAM" id="SSF55729">
    <property type="entry name" value="Acyl-CoA N-acyltransferases (Nat)"/>
    <property type="match status" value="1"/>
</dbReference>
<evidence type="ECO:0000259" key="1">
    <source>
        <dbReference type="PROSITE" id="PS51186"/>
    </source>
</evidence>
<keyword evidence="4" id="KW-1185">Reference proteome</keyword>
<evidence type="ECO:0000259" key="2">
    <source>
        <dbReference type="PROSITE" id="PS51729"/>
    </source>
</evidence>
<dbReference type="GO" id="GO:0016747">
    <property type="term" value="F:acyltransferase activity, transferring groups other than amino-acyl groups"/>
    <property type="evidence" value="ECO:0007669"/>
    <property type="project" value="InterPro"/>
</dbReference>
<keyword evidence="3" id="KW-0808">Transferase</keyword>
<dbReference type="PANTHER" id="PTHR31435:SF10">
    <property type="entry name" value="BSR4717 PROTEIN"/>
    <property type="match status" value="1"/>
</dbReference>
<dbReference type="Gene3D" id="3.40.630.30">
    <property type="match status" value="1"/>
</dbReference>
<dbReference type="AlphaFoldDB" id="A0A1V4IE05"/>
<accession>A0A1V4IE05</accession>
<dbReference type="InterPro" id="IPR000182">
    <property type="entry name" value="GNAT_dom"/>
</dbReference>
<dbReference type="PROSITE" id="PS51186">
    <property type="entry name" value="GNAT"/>
    <property type="match status" value="1"/>
</dbReference>